<evidence type="ECO:0000256" key="2">
    <source>
        <dbReference type="PROSITE-ProRule" id="PRU00047"/>
    </source>
</evidence>
<dbReference type="InterPro" id="IPR036875">
    <property type="entry name" value="Znf_CCHC_sf"/>
</dbReference>
<evidence type="ECO:0000256" key="3">
    <source>
        <dbReference type="SAM" id="MobiDB-lite"/>
    </source>
</evidence>
<feature type="domain" description="Integrase catalytic" evidence="5">
    <location>
        <begin position="325"/>
        <end position="485"/>
    </location>
</feature>
<dbReference type="GO" id="GO:0006508">
    <property type="term" value="P:proteolysis"/>
    <property type="evidence" value="ECO:0007669"/>
    <property type="project" value="UniProtKB-KW"/>
</dbReference>
<dbReference type="InterPro" id="IPR001584">
    <property type="entry name" value="Integrase_cat-core"/>
</dbReference>
<dbReference type="InterPro" id="IPR054722">
    <property type="entry name" value="PolX-like_BBD"/>
</dbReference>
<dbReference type="GO" id="GO:0015074">
    <property type="term" value="P:DNA integration"/>
    <property type="evidence" value="ECO:0007669"/>
    <property type="project" value="InterPro"/>
</dbReference>
<dbReference type="Pfam" id="PF00665">
    <property type="entry name" value="rve"/>
    <property type="match status" value="1"/>
</dbReference>
<dbReference type="EMBL" id="KQ484224">
    <property type="protein sequence ID" value="KYP36396.1"/>
    <property type="molecule type" value="Genomic_DNA"/>
</dbReference>
<dbReference type="Gramene" id="C.cajan_37642.t">
    <property type="protein sequence ID" value="C.cajan_37642.t"/>
    <property type="gene ID" value="C.cajan_37642"/>
</dbReference>
<feature type="compositionally biased region" description="Basic and acidic residues" evidence="3">
    <location>
        <begin position="128"/>
        <end position="141"/>
    </location>
</feature>
<gene>
    <name evidence="6" type="ORF">KK1_042502</name>
</gene>
<dbReference type="GO" id="GO:0003676">
    <property type="term" value="F:nucleic acid binding"/>
    <property type="evidence" value="ECO:0007669"/>
    <property type="project" value="InterPro"/>
</dbReference>
<evidence type="ECO:0000256" key="1">
    <source>
        <dbReference type="ARBA" id="ARBA00022670"/>
    </source>
</evidence>
<accession>A0A151R1I8</accession>
<dbReference type="InterPro" id="IPR012337">
    <property type="entry name" value="RNaseH-like_sf"/>
</dbReference>
<feature type="region of interest" description="Disordered" evidence="3">
    <location>
        <begin position="128"/>
        <end position="170"/>
    </location>
</feature>
<dbReference type="AlphaFoldDB" id="A0A151R1I8"/>
<proteinExistence type="predicted"/>
<dbReference type="SUPFAM" id="SSF57756">
    <property type="entry name" value="Retrovirus zinc finger-like domains"/>
    <property type="match status" value="1"/>
</dbReference>
<dbReference type="InterPro" id="IPR001878">
    <property type="entry name" value="Znf_CCHC"/>
</dbReference>
<keyword evidence="1" id="KW-0645">Protease</keyword>
<dbReference type="PROSITE" id="PS50158">
    <property type="entry name" value="ZF_CCHC"/>
    <property type="match status" value="1"/>
</dbReference>
<dbReference type="Pfam" id="PF22936">
    <property type="entry name" value="Pol_BBD"/>
    <property type="match status" value="1"/>
</dbReference>
<sequence length="485" mass="55530">MIEKARSAIILCLGDKALREVAREKTAAAMWLKLESLYMTKSLAHRLCLKQRLYSFKMTETKSIVDQLAEFNKILDDLENIEVQLEDEDKALLLLNSLPRNYEHFKDAILYGKEQDITLDEVQTSIRTKELQRQQDNKTDDNGESLNVSRGRSEKKGQSQKGKKARSKSKIGDRSKFKCFYCHKVGHFKKNCPERNRDQKSSADSADIAAISDGYESADVLVVTTSQTQKDWVMDSGCSYHMCPKKDYFETLKLKEGGTVLLGDDHPCQVQGIGTVRLKMFDNREYILKDVRYVPDLKRNLISISMFDSLGYATKTQHGVLKILNGSLVIAKGNKDKNNGLVKTLGGGSYFLTIIDDFTRRVWLYVLKDKTETYKKFRDWYTLIQNQLETKLKVLRTDNGLEFLSEQFAEFCRNQGIKRHRTVPHTPQQNGLAERMNRTILERVRCMLLGSGLSKKFWGEAATTAAYLINICKESCVLCLIFQLV</sequence>
<evidence type="ECO:0000313" key="6">
    <source>
        <dbReference type="EMBL" id="KYP36396.1"/>
    </source>
</evidence>
<dbReference type="SUPFAM" id="SSF53098">
    <property type="entry name" value="Ribonuclease H-like"/>
    <property type="match status" value="1"/>
</dbReference>
<dbReference type="PANTHER" id="PTHR42648">
    <property type="entry name" value="TRANSPOSASE, PUTATIVE-RELATED"/>
    <property type="match status" value="1"/>
</dbReference>
<keyword evidence="2" id="KW-0862">Zinc</keyword>
<dbReference type="Gene3D" id="3.30.420.10">
    <property type="entry name" value="Ribonuclease H-like superfamily/Ribonuclease H"/>
    <property type="match status" value="1"/>
</dbReference>
<keyword evidence="7" id="KW-1185">Reference proteome</keyword>
<reference evidence="6" key="1">
    <citation type="journal article" date="2012" name="Nat. Biotechnol.">
        <title>Draft genome sequence of pigeonpea (Cajanus cajan), an orphan legume crop of resource-poor farmers.</title>
        <authorList>
            <person name="Varshney R.K."/>
            <person name="Chen W."/>
            <person name="Li Y."/>
            <person name="Bharti A.K."/>
            <person name="Saxena R.K."/>
            <person name="Schlueter J.A."/>
            <person name="Donoghue M.T."/>
            <person name="Azam S."/>
            <person name="Fan G."/>
            <person name="Whaley A.M."/>
            <person name="Farmer A.D."/>
            <person name="Sheridan J."/>
            <person name="Iwata A."/>
            <person name="Tuteja R."/>
            <person name="Penmetsa R.V."/>
            <person name="Wu W."/>
            <person name="Upadhyaya H.D."/>
            <person name="Yang S.P."/>
            <person name="Shah T."/>
            <person name="Saxena K.B."/>
            <person name="Michael T."/>
            <person name="McCombie W.R."/>
            <person name="Yang B."/>
            <person name="Zhang G."/>
            <person name="Yang H."/>
            <person name="Wang J."/>
            <person name="Spillane C."/>
            <person name="Cook D.R."/>
            <person name="May G.D."/>
            <person name="Xu X."/>
            <person name="Jackson S.A."/>
        </authorList>
    </citation>
    <scope>NUCLEOTIDE SEQUENCE [LARGE SCALE GENOMIC DNA]</scope>
</reference>
<dbReference type="PANTHER" id="PTHR42648:SF28">
    <property type="entry name" value="TRANSPOSON-ENCODED PROTEIN WITH RIBONUCLEASE H-LIKE AND RETROVIRUS ZINC FINGER-LIKE DOMAINS"/>
    <property type="match status" value="1"/>
</dbReference>
<dbReference type="PROSITE" id="PS50994">
    <property type="entry name" value="INTEGRASE"/>
    <property type="match status" value="1"/>
</dbReference>
<dbReference type="InterPro" id="IPR036397">
    <property type="entry name" value="RNaseH_sf"/>
</dbReference>
<evidence type="ECO:0000259" key="5">
    <source>
        <dbReference type="PROSITE" id="PS50994"/>
    </source>
</evidence>
<dbReference type="InterPro" id="IPR039537">
    <property type="entry name" value="Retrotran_Ty1/copia-like"/>
</dbReference>
<dbReference type="GO" id="GO:0008270">
    <property type="term" value="F:zinc ion binding"/>
    <property type="evidence" value="ECO:0007669"/>
    <property type="project" value="UniProtKB-KW"/>
</dbReference>
<dbReference type="SMART" id="SM00343">
    <property type="entry name" value="ZnF_C2HC"/>
    <property type="match status" value="1"/>
</dbReference>
<dbReference type="Proteomes" id="UP000075243">
    <property type="component" value="Unassembled WGS sequence"/>
</dbReference>
<evidence type="ECO:0000313" key="7">
    <source>
        <dbReference type="Proteomes" id="UP000075243"/>
    </source>
</evidence>
<keyword evidence="2" id="KW-0863">Zinc-finger</keyword>
<dbReference type="GO" id="GO:0008233">
    <property type="term" value="F:peptidase activity"/>
    <property type="evidence" value="ECO:0007669"/>
    <property type="project" value="UniProtKB-KW"/>
</dbReference>
<dbReference type="Pfam" id="PF14223">
    <property type="entry name" value="Retrotran_gag_2"/>
    <property type="match status" value="1"/>
</dbReference>
<dbReference type="OMA" id="AYLINIC"/>
<dbReference type="Gene3D" id="4.10.60.10">
    <property type="entry name" value="Zinc finger, CCHC-type"/>
    <property type="match status" value="1"/>
</dbReference>
<keyword evidence="1" id="KW-0378">Hydrolase</keyword>
<keyword evidence="2" id="KW-0479">Metal-binding</keyword>
<evidence type="ECO:0000259" key="4">
    <source>
        <dbReference type="PROSITE" id="PS50158"/>
    </source>
</evidence>
<protein>
    <submittedName>
        <fullName evidence="6">Retrovirus-related Pol polyprotein from transposon TNT 1-94</fullName>
    </submittedName>
</protein>
<organism evidence="6 7">
    <name type="scientific">Cajanus cajan</name>
    <name type="common">Pigeon pea</name>
    <name type="synonym">Cajanus indicus</name>
    <dbReference type="NCBI Taxonomy" id="3821"/>
    <lineage>
        <taxon>Eukaryota</taxon>
        <taxon>Viridiplantae</taxon>
        <taxon>Streptophyta</taxon>
        <taxon>Embryophyta</taxon>
        <taxon>Tracheophyta</taxon>
        <taxon>Spermatophyta</taxon>
        <taxon>Magnoliopsida</taxon>
        <taxon>eudicotyledons</taxon>
        <taxon>Gunneridae</taxon>
        <taxon>Pentapetalae</taxon>
        <taxon>rosids</taxon>
        <taxon>fabids</taxon>
        <taxon>Fabales</taxon>
        <taxon>Fabaceae</taxon>
        <taxon>Papilionoideae</taxon>
        <taxon>50 kb inversion clade</taxon>
        <taxon>NPAAA clade</taxon>
        <taxon>indigoferoid/millettioid clade</taxon>
        <taxon>Phaseoleae</taxon>
        <taxon>Cajanus</taxon>
    </lineage>
</organism>
<feature type="domain" description="CCHC-type" evidence="4">
    <location>
        <begin position="178"/>
        <end position="194"/>
    </location>
</feature>
<name>A0A151R1I8_CAJCA</name>